<name>M0ZQ37_SOLTU</name>
<evidence type="ECO:0000313" key="2">
    <source>
        <dbReference type="Proteomes" id="UP000011115"/>
    </source>
</evidence>
<dbReference type="EnsemblPlants" id="PGSC0003DMT400005563">
    <property type="protein sequence ID" value="PGSC0003DMT400005563"/>
    <property type="gene ID" value="PGSC0003DMG402002177"/>
</dbReference>
<evidence type="ECO:0000313" key="1">
    <source>
        <dbReference type="EnsemblPlants" id="PGSC0003DMT400005563"/>
    </source>
</evidence>
<dbReference type="HOGENOM" id="CLU_3054192_0_0_1"/>
<dbReference type="Proteomes" id="UP000011115">
    <property type="component" value="Unassembled WGS sequence"/>
</dbReference>
<proteinExistence type="predicted"/>
<accession>M0ZQ37</accession>
<dbReference type="Gramene" id="PGSC0003DMT400005563">
    <property type="protein sequence ID" value="PGSC0003DMT400005563"/>
    <property type="gene ID" value="PGSC0003DMG402002177"/>
</dbReference>
<organism evidence="1 2">
    <name type="scientific">Solanum tuberosum</name>
    <name type="common">Potato</name>
    <dbReference type="NCBI Taxonomy" id="4113"/>
    <lineage>
        <taxon>Eukaryota</taxon>
        <taxon>Viridiplantae</taxon>
        <taxon>Streptophyta</taxon>
        <taxon>Embryophyta</taxon>
        <taxon>Tracheophyta</taxon>
        <taxon>Spermatophyta</taxon>
        <taxon>Magnoliopsida</taxon>
        <taxon>eudicotyledons</taxon>
        <taxon>Gunneridae</taxon>
        <taxon>Pentapetalae</taxon>
        <taxon>asterids</taxon>
        <taxon>lamiids</taxon>
        <taxon>Solanales</taxon>
        <taxon>Solanaceae</taxon>
        <taxon>Solanoideae</taxon>
        <taxon>Solaneae</taxon>
        <taxon>Solanum</taxon>
    </lineage>
</organism>
<dbReference type="PaxDb" id="4113-PGSC0003DMT400005563"/>
<reference evidence="2" key="1">
    <citation type="journal article" date="2011" name="Nature">
        <title>Genome sequence and analysis of the tuber crop potato.</title>
        <authorList>
            <consortium name="The Potato Genome Sequencing Consortium"/>
        </authorList>
    </citation>
    <scope>NUCLEOTIDE SEQUENCE [LARGE SCALE GENOMIC DNA]</scope>
    <source>
        <strain evidence="2">cv. DM1-3 516 R44</strain>
    </source>
</reference>
<dbReference type="AlphaFoldDB" id="M0ZQ37"/>
<sequence length="54" mass="6300">MKNSKNDLLGHYSSHISITKFVSQKELPVLEIIIKNFQHLTNFLFSFLMLFCLA</sequence>
<protein>
    <submittedName>
        <fullName evidence="1">Glutathione S-transferase</fullName>
    </submittedName>
</protein>
<dbReference type="InParanoid" id="M0ZQ37"/>
<keyword evidence="2" id="KW-1185">Reference proteome</keyword>
<reference evidence="1" key="2">
    <citation type="submission" date="2015-06" db="UniProtKB">
        <authorList>
            <consortium name="EnsemblPlants"/>
        </authorList>
    </citation>
    <scope>IDENTIFICATION</scope>
    <source>
        <strain evidence="1">DM1-3 516 R44</strain>
    </source>
</reference>